<evidence type="ECO:0008006" key="4">
    <source>
        <dbReference type="Google" id="ProtNLM"/>
    </source>
</evidence>
<reference evidence="3" key="1">
    <citation type="journal article" date="2019" name="Int. J. Syst. Evol. Microbiol.">
        <title>The Global Catalogue of Microorganisms (GCM) 10K type strain sequencing project: providing services to taxonomists for standard genome sequencing and annotation.</title>
        <authorList>
            <consortium name="The Broad Institute Genomics Platform"/>
            <consortium name="The Broad Institute Genome Sequencing Center for Infectious Disease"/>
            <person name="Wu L."/>
            <person name="Ma J."/>
        </authorList>
    </citation>
    <scope>NUCLEOTIDE SEQUENCE [LARGE SCALE GENOMIC DNA]</scope>
    <source>
        <strain evidence="3">IBRC-M 10908</strain>
    </source>
</reference>
<accession>A0ABV8TX25</accession>
<organism evidence="2 3">
    <name type="scientific">Salininema proteolyticum</name>
    <dbReference type="NCBI Taxonomy" id="1607685"/>
    <lineage>
        <taxon>Bacteria</taxon>
        <taxon>Bacillati</taxon>
        <taxon>Actinomycetota</taxon>
        <taxon>Actinomycetes</taxon>
        <taxon>Glycomycetales</taxon>
        <taxon>Glycomycetaceae</taxon>
        <taxon>Salininema</taxon>
    </lineage>
</organism>
<keyword evidence="1" id="KW-0732">Signal</keyword>
<comment type="caution">
    <text evidence="2">The sequence shown here is derived from an EMBL/GenBank/DDBJ whole genome shotgun (WGS) entry which is preliminary data.</text>
</comment>
<gene>
    <name evidence="2" type="ORF">ACFPET_08480</name>
</gene>
<sequence>MRRTAKLVAVAATAAAMAGWSAAAGAAETLADQKVDGTIIVGDSTCTWSDADTSANPPDSLTIDRDSVNPPGGNLTCSGDITATLNNDPAMDFDDAAGTATADLVDITAQQSFVSCRYQATDVMWDRQGTARDYANRSFTAGLVSGGFLCPSSQTINTGDATLSFH</sequence>
<feature type="signal peptide" evidence="1">
    <location>
        <begin position="1"/>
        <end position="26"/>
    </location>
</feature>
<protein>
    <recommendedName>
        <fullName evidence="4">Secreted protein</fullName>
    </recommendedName>
</protein>
<evidence type="ECO:0000313" key="3">
    <source>
        <dbReference type="Proteomes" id="UP001595823"/>
    </source>
</evidence>
<dbReference type="RefSeq" id="WP_380619729.1">
    <property type="nucleotide sequence ID" value="NZ_JBHSDK010000012.1"/>
</dbReference>
<feature type="chain" id="PRO_5045652773" description="Secreted protein" evidence="1">
    <location>
        <begin position="27"/>
        <end position="166"/>
    </location>
</feature>
<dbReference type="Proteomes" id="UP001595823">
    <property type="component" value="Unassembled WGS sequence"/>
</dbReference>
<keyword evidence="3" id="KW-1185">Reference proteome</keyword>
<name>A0ABV8TX25_9ACTN</name>
<evidence type="ECO:0000256" key="1">
    <source>
        <dbReference type="SAM" id="SignalP"/>
    </source>
</evidence>
<evidence type="ECO:0000313" key="2">
    <source>
        <dbReference type="EMBL" id="MFC4335232.1"/>
    </source>
</evidence>
<proteinExistence type="predicted"/>
<dbReference type="EMBL" id="JBHSDK010000012">
    <property type="protein sequence ID" value="MFC4335232.1"/>
    <property type="molecule type" value="Genomic_DNA"/>
</dbReference>